<gene>
    <name evidence="3" type="primary">prmA1</name>
    <name evidence="3" type="ORF">CM240_0557</name>
</gene>
<dbReference type="eggNOG" id="COG2264">
    <property type="taxonomic scope" value="Bacteria"/>
</dbReference>
<protein>
    <submittedName>
        <fullName evidence="3">Ribosomal protein L11 methyltransferase</fullName>
        <ecNumber evidence="3">2.1.1.-</ecNumber>
    </submittedName>
</protein>
<dbReference type="RefSeq" id="WP_044036244.1">
    <property type="nucleotide sequence ID" value="NZ_HG917868.1"/>
</dbReference>
<dbReference type="EC" id="2.1.1.-" evidence="3"/>
<evidence type="ECO:0000256" key="1">
    <source>
        <dbReference type="ARBA" id="ARBA00022603"/>
    </source>
</evidence>
<dbReference type="Gene3D" id="3.40.50.150">
    <property type="entry name" value="Vaccinia Virus protein VP39"/>
    <property type="match status" value="1"/>
</dbReference>
<evidence type="ECO:0000313" key="3">
    <source>
        <dbReference type="EMBL" id="CDM67722.1"/>
    </source>
</evidence>
<dbReference type="HOGENOM" id="CLU_049382_0_0_9"/>
<dbReference type="PATRIC" id="fig|1216932.3.peg.541"/>
<name>W6S0B4_9CLOT</name>
<evidence type="ECO:0000313" key="4">
    <source>
        <dbReference type="Proteomes" id="UP000019426"/>
    </source>
</evidence>
<reference evidence="3 4" key="1">
    <citation type="submission" date="2013-11" db="EMBL/GenBank/DDBJ databases">
        <title>Complete genome sequence of Clostridum sp. M2/40.</title>
        <authorList>
            <person name="Wibberg D."/>
            <person name="Puehler A."/>
            <person name="Schlueter A."/>
        </authorList>
    </citation>
    <scope>NUCLEOTIDE SEQUENCE [LARGE SCALE GENOMIC DNA]</scope>
    <source>
        <strain evidence="4">M2/40</strain>
    </source>
</reference>
<sequence>MKKIILEVANKNLDNIIEVLNIHDIYNIYYDQPFQVTTTEYGYGYVEDEDSIFNLNIIIENDEDLDNMTNLLSKILPNYTLSIEDVDTSNFDNTFEPLDLHNGYIICSPDDNIDDSSLEKIYFIPQGAFGTGLHETTQDCLRYILKSDLKNKSVLDIGTGSGILSLASAKKDASKIIALDIRDVSAEIEYNASLNSISNIEVAVGNALDDEIKFDEKFDFVIINIGGEETLMFKDFIYNTLKDNGTLLISGLVTWSYEDVLKGLSDLNLTIIDKSISNEWVTVLCKQNPK</sequence>
<dbReference type="InterPro" id="IPR029063">
    <property type="entry name" value="SAM-dependent_MTases_sf"/>
</dbReference>
<dbReference type="GO" id="GO:0008276">
    <property type="term" value="F:protein methyltransferase activity"/>
    <property type="evidence" value="ECO:0007669"/>
    <property type="project" value="TreeGrafter"/>
</dbReference>
<dbReference type="EMBL" id="HG917868">
    <property type="protein sequence ID" value="CDM67722.1"/>
    <property type="molecule type" value="Genomic_DNA"/>
</dbReference>
<keyword evidence="3" id="KW-0689">Ribosomal protein</keyword>
<keyword evidence="4" id="KW-1185">Reference proteome</keyword>
<dbReference type="PANTHER" id="PTHR43648">
    <property type="entry name" value="ELECTRON TRANSFER FLAVOPROTEIN BETA SUBUNIT LYSINE METHYLTRANSFERASE"/>
    <property type="match status" value="1"/>
</dbReference>
<dbReference type="Pfam" id="PF06325">
    <property type="entry name" value="PrmA"/>
    <property type="match status" value="1"/>
</dbReference>
<keyword evidence="1 3" id="KW-0489">Methyltransferase</keyword>
<dbReference type="SUPFAM" id="SSF53335">
    <property type="entry name" value="S-adenosyl-L-methionine-dependent methyltransferases"/>
    <property type="match status" value="1"/>
</dbReference>
<dbReference type="STRING" id="1216932.CM240_0557"/>
<dbReference type="Proteomes" id="UP000019426">
    <property type="component" value="Chromosome M2/40_rep1"/>
</dbReference>
<dbReference type="GO" id="GO:0032259">
    <property type="term" value="P:methylation"/>
    <property type="evidence" value="ECO:0007669"/>
    <property type="project" value="UniProtKB-KW"/>
</dbReference>
<keyword evidence="2 3" id="KW-0808">Transferase</keyword>
<dbReference type="GO" id="GO:0005840">
    <property type="term" value="C:ribosome"/>
    <property type="evidence" value="ECO:0007669"/>
    <property type="project" value="UniProtKB-KW"/>
</dbReference>
<accession>W6S0B4</accession>
<keyword evidence="3" id="KW-0687">Ribonucleoprotein</keyword>
<dbReference type="KEGG" id="clt:CM240_0557"/>
<dbReference type="InterPro" id="IPR050078">
    <property type="entry name" value="Ribosomal_L11_MeTrfase_PrmA"/>
</dbReference>
<dbReference type="PANTHER" id="PTHR43648:SF1">
    <property type="entry name" value="ELECTRON TRANSFER FLAVOPROTEIN BETA SUBUNIT LYSINE METHYLTRANSFERASE"/>
    <property type="match status" value="1"/>
</dbReference>
<dbReference type="OrthoDB" id="1888493at2"/>
<dbReference type="AlphaFoldDB" id="W6S0B4"/>
<proteinExistence type="predicted"/>
<dbReference type="CDD" id="cd02440">
    <property type="entry name" value="AdoMet_MTases"/>
    <property type="match status" value="1"/>
</dbReference>
<organism evidence="3 4">
    <name type="scientific">Clostridium bornimense</name>
    <dbReference type="NCBI Taxonomy" id="1216932"/>
    <lineage>
        <taxon>Bacteria</taxon>
        <taxon>Bacillati</taxon>
        <taxon>Bacillota</taxon>
        <taxon>Clostridia</taxon>
        <taxon>Eubacteriales</taxon>
        <taxon>Clostridiaceae</taxon>
        <taxon>Clostridium</taxon>
    </lineage>
</organism>
<evidence type="ECO:0000256" key="2">
    <source>
        <dbReference type="ARBA" id="ARBA00022679"/>
    </source>
</evidence>